<dbReference type="AlphaFoldDB" id="A0A8D6YED0"/>
<reference evidence="3 4" key="1">
    <citation type="submission" date="2021-02" db="EMBL/GenBank/DDBJ databases">
        <authorList>
            <person name="Pothier F. J."/>
        </authorList>
    </citation>
    <scope>NUCLEOTIDE SEQUENCE</scope>
    <source>
        <strain evidence="2 4">301</strain>
        <strain evidence="1 3">CFBP 1159</strain>
    </source>
</reference>
<gene>
    <name evidence="1" type="ORF">CFBP1159_13500</name>
    <name evidence="2" type="ORF">XAC301_32710</name>
</gene>
<evidence type="ECO:0000313" key="3">
    <source>
        <dbReference type="Proteomes" id="UP000835243"/>
    </source>
</evidence>
<sequence>MSRVRSTLFAPGALSNSGGFELLPMPQDVQAIYDAAQRNTPYGTELDGIGT</sequence>
<keyword evidence="4" id="KW-1185">Reference proteome</keyword>
<organism evidence="1">
    <name type="scientific">Xanthomonas arboricola pv. corylina</name>
    <dbReference type="NCBI Taxonomy" id="487821"/>
    <lineage>
        <taxon>Bacteria</taxon>
        <taxon>Pseudomonadati</taxon>
        <taxon>Pseudomonadota</taxon>
        <taxon>Gammaproteobacteria</taxon>
        <taxon>Lysobacterales</taxon>
        <taxon>Lysobacteraceae</taxon>
        <taxon>Xanthomonas</taxon>
    </lineage>
</organism>
<dbReference type="RefSeq" id="WP_181103886.1">
    <property type="nucleotide sequence ID" value="NZ_CP076534.1"/>
</dbReference>
<evidence type="ECO:0000313" key="4">
    <source>
        <dbReference type="Proteomes" id="UP000835287"/>
    </source>
</evidence>
<dbReference type="EMBL" id="HG992341">
    <property type="protein sequence ID" value="CAE6737609.1"/>
    <property type="molecule type" value="Genomic_DNA"/>
</dbReference>
<accession>A0A8D6YED0</accession>
<dbReference type="EMBL" id="HG992338">
    <property type="protein sequence ID" value="CAE6816903.1"/>
    <property type="molecule type" value="Genomic_DNA"/>
</dbReference>
<dbReference type="Proteomes" id="UP000835287">
    <property type="component" value="Chromosome"/>
</dbReference>
<protein>
    <submittedName>
        <fullName evidence="1">Uncharacterized protein</fullName>
    </submittedName>
</protein>
<name>A0A8D6YED0_9XANT</name>
<evidence type="ECO:0000313" key="1">
    <source>
        <dbReference type="EMBL" id="CAE6737609.1"/>
    </source>
</evidence>
<evidence type="ECO:0000313" key="2">
    <source>
        <dbReference type="EMBL" id="CAE6816903.1"/>
    </source>
</evidence>
<dbReference type="Proteomes" id="UP000835243">
    <property type="component" value="Chromosome"/>
</dbReference>
<proteinExistence type="predicted"/>
<dbReference type="EMBL" id="HG992338">
    <property type="protein sequence ID" value="CAE6816932.1"/>
    <property type="molecule type" value="Genomic_DNA"/>
</dbReference>
<dbReference type="EMBL" id="HG992341">
    <property type="protein sequence ID" value="CAE6737586.1"/>
    <property type="molecule type" value="Genomic_DNA"/>
</dbReference>